<evidence type="ECO:0000256" key="7">
    <source>
        <dbReference type="RuleBase" id="RU363032"/>
    </source>
</evidence>
<comment type="similarity">
    <text evidence="7">Belongs to the binding-protein-dependent transport system permease family.</text>
</comment>
<feature type="transmembrane region" description="Helical" evidence="7">
    <location>
        <begin position="102"/>
        <end position="123"/>
    </location>
</feature>
<dbReference type="OrthoDB" id="9806409at2"/>
<feature type="transmembrane region" description="Helical" evidence="7">
    <location>
        <begin position="262"/>
        <end position="289"/>
    </location>
</feature>
<evidence type="ECO:0000259" key="8">
    <source>
        <dbReference type="PROSITE" id="PS50928"/>
    </source>
</evidence>
<protein>
    <submittedName>
        <fullName evidence="9">Binding-protein-dependent transport system inner membrane protein</fullName>
    </submittedName>
</protein>
<feature type="transmembrane region" description="Helical" evidence="7">
    <location>
        <begin position="135"/>
        <end position="160"/>
    </location>
</feature>
<evidence type="ECO:0000256" key="3">
    <source>
        <dbReference type="ARBA" id="ARBA00022475"/>
    </source>
</evidence>
<dbReference type="eggNOG" id="COG0601">
    <property type="taxonomic scope" value="Bacteria"/>
</dbReference>
<dbReference type="RefSeq" id="WP_034360001.1">
    <property type="nucleotide sequence ID" value="NZ_JHAC01000066.1"/>
</dbReference>
<dbReference type="InterPro" id="IPR045621">
    <property type="entry name" value="BPD_transp_1_N"/>
</dbReference>
<keyword evidence="4 7" id="KW-0812">Transmembrane</keyword>
<feature type="transmembrane region" description="Helical" evidence="7">
    <location>
        <begin position="309"/>
        <end position="333"/>
    </location>
</feature>
<dbReference type="GO" id="GO:0071916">
    <property type="term" value="F:dipeptide transmembrane transporter activity"/>
    <property type="evidence" value="ECO:0007669"/>
    <property type="project" value="TreeGrafter"/>
</dbReference>
<evidence type="ECO:0000256" key="4">
    <source>
        <dbReference type="ARBA" id="ARBA00022692"/>
    </source>
</evidence>
<comment type="caution">
    <text evidence="9">The sequence shown here is derived from an EMBL/GenBank/DDBJ whole genome shotgun (WGS) entry which is preliminary data.</text>
</comment>
<reference evidence="9 10" key="1">
    <citation type="submission" date="2014-03" db="EMBL/GenBank/DDBJ databases">
        <title>Draft genome sequence of Deinococcus phoenicis 1P10ME.</title>
        <authorList>
            <person name="Stepanov V.G."/>
            <person name="Vaishampayan P."/>
            <person name="Venkateswaran K."/>
            <person name="Fox G.E."/>
        </authorList>
    </citation>
    <scope>NUCLEOTIDE SEQUENCE [LARGE SCALE GENOMIC DNA]</scope>
    <source>
        <strain evidence="9 10">1P10ME</strain>
    </source>
</reference>
<name>A0A016QKU6_9DEIO</name>
<comment type="subcellular location">
    <subcellularLocation>
        <location evidence="1 7">Cell membrane</location>
        <topology evidence="1 7">Multi-pass membrane protein</topology>
    </subcellularLocation>
</comment>
<sequence length="340" mass="37121">MLNFIVRRLVQIPLVMLALSILIVALTMLLTPAQRAAGYIKSDQQAAQMERIIRDRGLDQPFPVQYGKWLSSTLHGDLGFSKASGQPVLDTIKTRLPNTIELTLVTAIPIILIGVWLGTLSALNKDRFVDQFLRVFAVLGNSLPSFVLGIVLLAVLYGYLGWLPGAGQLDVLNQFAIGDMKRYTGMLGVDALLNGRFNVALDVFRHLLMPALTLIIISSATILKVMRNSMLESLSSDYVRTARAKGLAERVVNLKHARRNALLSVITLGGFLIIGLLSGSLITETIFAYPGIGQWVVQSALQLDIPSVLGFALLSALIVVVVSTLTDILYGVIDPRVRFD</sequence>
<dbReference type="InterPro" id="IPR000515">
    <property type="entry name" value="MetI-like"/>
</dbReference>
<dbReference type="EMBL" id="JHAC01000066">
    <property type="protein sequence ID" value="EYB66785.1"/>
    <property type="molecule type" value="Genomic_DNA"/>
</dbReference>
<evidence type="ECO:0000256" key="2">
    <source>
        <dbReference type="ARBA" id="ARBA00022448"/>
    </source>
</evidence>
<keyword evidence="5 7" id="KW-1133">Transmembrane helix</keyword>
<evidence type="ECO:0000256" key="5">
    <source>
        <dbReference type="ARBA" id="ARBA00022989"/>
    </source>
</evidence>
<dbReference type="PROSITE" id="PS50928">
    <property type="entry name" value="ABC_TM1"/>
    <property type="match status" value="1"/>
</dbReference>
<evidence type="ECO:0000313" key="9">
    <source>
        <dbReference type="EMBL" id="EYB66785.1"/>
    </source>
</evidence>
<feature type="transmembrane region" description="Helical" evidence="7">
    <location>
        <begin position="203"/>
        <end position="223"/>
    </location>
</feature>
<keyword evidence="10" id="KW-1185">Reference proteome</keyword>
<dbReference type="PATRIC" id="fig|1476583.3.peg.3207"/>
<proteinExistence type="inferred from homology"/>
<dbReference type="Proteomes" id="UP000020492">
    <property type="component" value="Unassembled WGS sequence"/>
</dbReference>
<evidence type="ECO:0000256" key="1">
    <source>
        <dbReference type="ARBA" id="ARBA00004651"/>
    </source>
</evidence>
<dbReference type="PANTHER" id="PTHR43163">
    <property type="entry name" value="DIPEPTIDE TRANSPORT SYSTEM PERMEASE PROTEIN DPPB-RELATED"/>
    <property type="match status" value="1"/>
</dbReference>
<dbReference type="InterPro" id="IPR035906">
    <property type="entry name" value="MetI-like_sf"/>
</dbReference>
<dbReference type="CDD" id="cd06261">
    <property type="entry name" value="TM_PBP2"/>
    <property type="match status" value="1"/>
</dbReference>
<dbReference type="STRING" id="1476583.DEIPH_ctg075orf0020"/>
<gene>
    <name evidence="9" type="ORF">DEIPH_ctg075orf0020</name>
</gene>
<dbReference type="Gene3D" id="1.10.3720.10">
    <property type="entry name" value="MetI-like"/>
    <property type="match status" value="1"/>
</dbReference>
<keyword evidence="3" id="KW-1003">Cell membrane</keyword>
<evidence type="ECO:0000313" key="10">
    <source>
        <dbReference type="Proteomes" id="UP000020492"/>
    </source>
</evidence>
<dbReference type="Pfam" id="PF00528">
    <property type="entry name" value="BPD_transp_1"/>
    <property type="match status" value="1"/>
</dbReference>
<feature type="domain" description="ABC transmembrane type-1" evidence="8">
    <location>
        <begin position="96"/>
        <end position="330"/>
    </location>
</feature>
<organism evidence="9 10">
    <name type="scientific">Deinococcus phoenicis</name>
    <dbReference type="NCBI Taxonomy" id="1476583"/>
    <lineage>
        <taxon>Bacteria</taxon>
        <taxon>Thermotogati</taxon>
        <taxon>Deinococcota</taxon>
        <taxon>Deinococci</taxon>
        <taxon>Deinococcales</taxon>
        <taxon>Deinococcaceae</taxon>
        <taxon>Deinococcus</taxon>
    </lineage>
</organism>
<keyword evidence="6 7" id="KW-0472">Membrane</keyword>
<dbReference type="GO" id="GO:0005886">
    <property type="term" value="C:plasma membrane"/>
    <property type="evidence" value="ECO:0007669"/>
    <property type="project" value="UniProtKB-SubCell"/>
</dbReference>
<evidence type="ECO:0000256" key="6">
    <source>
        <dbReference type="ARBA" id="ARBA00023136"/>
    </source>
</evidence>
<dbReference type="Pfam" id="PF19300">
    <property type="entry name" value="BPD_transp_1_N"/>
    <property type="match status" value="1"/>
</dbReference>
<feature type="transmembrane region" description="Helical" evidence="7">
    <location>
        <begin position="12"/>
        <end position="31"/>
    </location>
</feature>
<dbReference type="PANTHER" id="PTHR43163:SF6">
    <property type="entry name" value="DIPEPTIDE TRANSPORT SYSTEM PERMEASE PROTEIN DPPB-RELATED"/>
    <property type="match status" value="1"/>
</dbReference>
<keyword evidence="2 7" id="KW-0813">Transport</keyword>
<dbReference type="SUPFAM" id="SSF161098">
    <property type="entry name" value="MetI-like"/>
    <property type="match status" value="1"/>
</dbReference>
<accession>A0A016QKU6</accession>
<dbReference type="AlphaFoldDB" id="A0A016QKU6"/>